<dbReference type="GO" id="GO:0008376">
    <property type="term" value="F:acetylgalactosaminyltransferase activity"/>
    <property type="evidence" value="ECO:0007669"/>
    <property type="project" value="TreeGrafter"/>
</dbReference>
<accession>Q4SE01</accession>
<dbReference type="AlphaFoldDB" id="Q4SE01"/>
<protein>
    <submittedName>
        <fullName evidence="1">(spotted green pufferfish) hypothetical protein</fullName>
    </submittedName>
</protein>
<evidence type="ECO:0000313" key="1">
    <source>
        <dbReference type="EMBL" id="CAG01131.1"/>
    </source>
</evidence>
<dbReference type="KEGG" id="tng:GSTEN00019776G001"/>
<dbReference type="EMBL" id="CAAE01014627">
    <property type="protein sequence ID" value="CAG01131.1"/>
    <property type="molecule type" value="Genomic_DNA"/>
</dbReference>
<dbReference type="PANTHER" id="PTHR12369:SF46">
    <property type="entry name" value="N-ACETYL-BETA-GLUCOSAMINYL-GLYCOPROTEIN 4-BETA-N-ACETYLGALACTOSAMINYLTRANSFERASE 1"/>
    <property type="match status" value="1"/>
</dbReference>
<feature type="non-terminal residue" evidence="1">
    <location>
        <position position="194"/>
    </location>
</feature>
<dbReference type="OrthoDB" id="5971499at2759"/>
<reference evidence="1" key="1">
    <citation type="journal article" date="2004" name="Nature">
        <title>Genome duplication in the teleost fish Tetraodon nigroviridis reveals the early vertebrate proto-karyotype.</title>
        <authorList>
            <person name="Jaillon O."/>
            <person name="Aury J.-M."/>
            <person name="Brunet F."/>
            <person name="Petit J.-L."/>
            <person name="Stange-Thomann N."/>
            <person name="Mauceli E."/>
            <person name="Bouneau L."/>
            <person name="Fischer C."/>
            <person name="Ozouf-Costaz C."/>
            <person name="Bernot A."/>
            <person name="Nicaud S."/>
            <person name="Jaffe D."/>
            <person name="Fisher S."/>
            <person name="Lutfalla G."/>
            <person name="Dossat C."/>
            <person name="Segurens B."/>
            <person name="Dasilva C."/>
            <person name="Salanoubat M."/>
            <person name="Levy M."/>
            <person name="Boudet N."/>
            <person name="Castellano S."/>
            <person name="Anthouard V."/>
            <person name="Jubin C."/>
            <person name="Castelli V."/>
            <person name="Katinka M."/>
            <person name="Vacherie B."/>
            <person name="Biemont C."/>
            <person name="Skalli Z."/>
            <person name="Cattolico L."/>
            <person name="Poulain J."/>
            <person name="De Berardinis V."/>
            <person name="Cruaud C."/>
            <person name="Duprat S."/>
            <person name="Brottier P."/>
            <person name="Coutanceau J.-P."/>
            <person name="Gouzy J."/>
            <person name="Parra G."/>
            <person name="Lardier G."/>
            <person name="Chapple C."/>
            <person name="McKernan K.J."/>
            <person name="McEwan P."/>
            <person name="Bosak S."/>
            <person name="Kellis M."/>
            <person name="Volff J.-N."/>
            <person name="Guigo R."/>
            <person name="Zody M.C."/>
            <person name="Mesirov J."/>
            <person name="Lindblad-Toh K."/>
            <person name="Birren B."/>
            <person name="Nusbaum C."/>
            <person name="Kahn D."/>
            <person name="Robinson-Rechavi M."/>
            <person name="Laudet V."/>
            <person name="Schachter V."/>
            <person name="Quetier F."/>
            <person name="Saurin W."/>
            <person name="Scarpelli C."/>
            <person name="Wincker P."/>
            <person name="Lander E.S."/>
            <person name="Weissenbach J."/>
            <person name="Roest Crollius H."/>
        </authorList>
    </citation>
    <scope>NUCLEOTIDE SEQUENCE [LARGE SCALE GENOMIC DNA]</scope>
</reference>
<sequence length="194" mass="21906">QYKGQANLHVFEDWCGSSIAQLRKNLHFPLYPHTRTTVKKLAVAPKWKNYGLRIFGFLHPYRDGDFQFSVSSDDNSEFWLSSDESPLNARLLVYVGQFVRQKVSRLSRFECPFVGLGGSKPAAGYRVDRSRRVQQVQVSVVQIRPVSTFKIPTHTPLNTCEAIACSPALCHLSSEHNCLSSTRAHLISISSVHM</sequence>
<comment type="caution">
    <text evidence="1">The sequence shown here is derived from an EMBL/GenBank/DDBJ whole genome shotgun (WGS) entry which is preliminary data.</text>
</comment>
<proteinExistence type="predicted"/>
<name>Q4SE01_TETNG</name>
<dbReference type="PANTHER" id="PTHR12369">
    <property type="entry name" value="CHONDROITIN SYNTHASE"/>
    <property type="match status" value="1"/>
</dbReference>
<dbReference type="InterPro" id="IPR051227">
    <property type="entry name" value="CS_glycosyltransferase"/>
</dbReference>
<reference evidence="1" key="2">
    <citation type="submission" date="2004-02" db="EMBL/GenBank/DDBJ databases">
        <authorList>
            <consortium name="Genoscope"/>
            <consortium name="Whitehead Institute Centre for Genome Research"/>
        </authorList>
    </citation>
    <scope>NUCLEOTIDE SEQUENCE</scope>
</reference>
<organism evidence="1">
    <name type="scientific">Tetraodon nigroviridis</name>
    <name type="common">Spotted green pufferfish</name>
    <name type="synonym">Chelonodon nigroviridis</name>
    <dbReference type="NCBI Taxonomy" id="99883"/>
    <lineage>
        <taxon>Eukaryota</taxon>
        <taxon>Metazoa</taxon>
        <taxon>Chordata</taxon>
        <taxon>Craniata</taxon>
        <taxon>Vertebrata</taxon>
        <taxon>Euteleostomi</taxon>
        <taxon>Actinopterygii</taxon>
        <taxon>Neopterygii</taxon>
        <taxon>Teleostei</taxon>
        <taxon>Neoteleostei</taxon>
        <taxon>Acanthomorphata</taxon>
        <taxon>Eupercaria</taxon>
        <taxon>Tetraodontiformes</taxon>
        <taxon>Tetradontoidea</taxon>
        <taxon>Tetraodontidae</taxon>
        <taxon>Tetraodon</taxon>
    </lineage>
</organism>
<gene>
    <name evidence="1" type="ORF">GSTENG00019776001</name>
</gene>